<dbReference type="Proteomes" id="UP000611796">
    <property type="component" value="Unassembled WGS sequence"/>
</dbReference>
<name>A0ABR7K3G3_9FIRM</name>
<sequence length="201" mass="23261">MFLWFWKETDRKSVKEESSIDRSKNILDEIGGNDNIDINLSKYSEESQLIVLKNKTICIGHNNYETKKIIDFNSILKLEICVNNATIGSAYESSNNKVKEIIESIIVYIHTTNSTEDLTFRYSSYELEEAQENYMEILKGLKRLRVILGDNSDADDLDKTTSINVSEKSIPAQIKEYKELLDIDAITKEEFEMKKKELLNK</sequence>
<keyword evidence="2" id="KW-1185">Reference proteome</keyword>
<gene>
    <name evidence="1" type="ORF">H8891_07495</name>
</gene>
<evidence type="ECO:0000313" key="2">
    <source>
        <dbReference type="Proteomes" id="UP000611796"/>
    </source>
</evidence>
<comment type="caution">
    <text evidence="1">The sequence shown here is derived from an EMBL/GenBank/DDBJ whole genome shotgun (WGS) entry which is preliminary data.</text>
</comment>
<evidence type="ECO:0000313" key="1">
    <source>
        <dbReference type="EMBL" id="MBC6003642.1"/>
    </source>
</evidence>
<reference evidence="1 2" key="1">
    <citation type="submission" date="2020-08" db="EMBL/GenBank/DDBJ databases">
        <authorList>
            <person name="Liu C."/>
            <person name="Sun Q."/>
        </authorList>
    </citation>
    <scope>NUCLEOTIDE SEQUENCE [LARGE SCALE GENOMIC DNA]</scope>
    <source>
        <strain evidence="1 2">NSJ-45</strain>
    </source>
</reference>
<protein>
    <submittedName>
        <fullName evidence="1">SHOCT domain-containing protein</fullName>
    </submittedName>
</protein>
<accession>A0ABR7K3G3</accession>
<dbReference type="EMBL" id="JACRWD010000001">
    <property type="protein sequence ID" value="MBC6003642.1"/>
    <property type="molecule type" value="Genomic_DNA"/>
</dbReference>
<organism evidence="1 2">
    <name type="scientific">Paeniclostridium hominis</name>
    <dbReference type="NCBI Taxonomy" id="2764329"/>
    <lineage>
        <taxon>Bacteria</taxon>
        <taxon>Bacillati</taxon>
        <taxon>Bacillota</taxon>
        <taxon>Clostridia</taxon>
        <taxon>Peptostreptococcales</taxon>
        <taxon>Peptostreptococcaceae</taxon>
        <taxon>Paeniclostridium</taxon>
    </lineage>
</organism>
<proteinExistence type="predicted"/>